<evidence type="ECO:0000313" key="2">
    <source>
        <dbReference type="Proteomes" id="UP000540989"/>
    </source>
</evidence>
<proteinExistence type="predicted"/>
<name>A0A7W8E4V3_9BACT</name>
<sequence>MKMGSCSPRSEQEPIVFLRANRGYGLHLNGVLADLETVMHFSYSCLVRTMG</sequence>
<keyword evidence="2" id="KW-1185">Reference proteome</keyword>
<dbReference type="EMBL" id="JACHIP010000005">
    <property type="protein sequence ID" value="MBB5058936.1"/>
    <property type="molecule type" value="Genomic_DNA"/>
</dbReference>
<gene>
    <name evidence="1" type="ORF">HDF16_003659</name>
</gene>
<comment type="caution">
    <text evidence="1">The sequence shown here is derived from an EMBL/GenBank/DDBJ whole genome shotgun (WGS) entry which is preliminary data.</text>
</comment>
<dbReference type="Proteomes" id="UP000540989">
    <property type="component" value="Unassembled WGS sequence"/>
</dbReference>
<evidence type="ECO:0000313" key="1">
    <source>
        <dbReference type="EMBL" id="MBB5058936.1"/>
    </source>
</evidence>
<accession>A0A7W8E4V3</accession>
<organism evidence="1 2">
    <name type="scientific">Granulicella aggregans</name>
    <dbReference type="NCBI Taxonomy" id="474949"/>
    <lineage>
        <taxon>Bacteria</taxon>
        <taxon>Pseudomonadati</taxon>
        <taxon>Acidobacteriota</taxon>
        <taxon>Terriglobia</taxon>
        <taxon>Terriglobales</taxon>
        <taxon>Acidobacteriaceae</taxon>
        <taxon>Granulicella</taxon>
    </lineage>
</organism>
<protein>
    <submittedName>
        <fullName evidence="1">Uncharacterized protein</fullName>
    </submittedName>
</protein>
<dbReference type="AlphaFoldDB" id="A0A7W8E4V3"/>
<reference evidence="1 2" key="1">
    <citation type="submission" date="2020-08" db="EMBL/GenBank/DDBJ databases">
        <title>Genomic Encyclopedia of Type Strains, Phase IV (KMG-V): Genome sequencing to study the core and pangenomes of soil and plant-associated prokaryotes.</title>
        <authorList>
            <person name="Whitman W."/>
        </authorList>
    </citation>
    <scope>NUCLEOTIDE SEQUENCE [LARGE SCALE GENOMIC DNA]</scope>
    <source>
        <strain evidence="1 2">M8UP14</strain>
    </source>
</reference>